<keyword evidence="2" id="KW-0808">Transferase</keyword>
<dbReference type="RefSeq" id="WP_073278465.1">
    <property type="nucleotide sequence ID" value="NZ_FRAC01000021.1"/>
</dbReference>
<dbReference type="AlphaFoldDB" id="A0A1M6X1A4"/>
<dbReference type="InterPro" id="IPR050306">
    <property type="entry name" value="PfkB_Carbo_kinase"/>
</dbReference>
<gene>
    <name evidence="5" type="ORF">SAMN02745136_03843</name>
</gene>
<evidence type="ECO:0000256" key="3">
    <source>
        <dbReference type="ARBA" id="ARBA00022777"/>
    </source>
</evidence>
<dbReference type="STRING" id="1121322.SAMN02745136_03843"/>
<dbReference type="Gene3D" id="3.40.1190.20">
    <property type="match status" value="1"/>
</dbReference>
<name>A0A1M6X1A4_9FIRM</name>
<dbReference type="InterPro" id="IPR029056">
    <property type="entry name" value="Ribokinase-like"/>
</dbReference>
<evidence type="ECO:0000256" key="1">
    <source>
        <dbReference type="ARBA" id="ARBA00010688"/>
    </source>
</evidence>
<dbReference type="PANTHER" id="PTHR43085">
    <property type="entry name" value="HEXOKINASE FAMILY MEMBER"/>
    <property type="match status" value="1"/>
</dbReference>
<evidence type="ECO:0000259" key="4">
    <source>
        <dbReference type="Pfam" id="PF00294"/>
    </source>
</evidence>
<reference evidence="5 6" key="1">
    <citation type="submission" date="2016-11" db="EMBL/GenBank/DDBJ databases">
        <authorList>
            <person name="Jaros S."/>
            <person name="Januszkiewicz K."/>
            <person name="Wedrychowicz H."/>
        </authorList>
    </citation>
    <scope>NUCLEOTIDE SEQUENCE [LARGE SCALE GENOMIC DNA]</scope>
    <source>
        <strain evidence="5 6">DSM 15929</strain>
    </source>
</reference>
<accession>A0A1M6X1A4</accession>
<dbReference type="InterPro" id="IPR011611">
    <property type="entry name" value="PfkB_dom"/>
</dbReference>
<keyword evidence="6" id="KW-1185">Reference proteome</keyword>
<keyword evidence="3 5" id="KW-0418">Kinase</keyword>
<proteinExistence type="inferred from homology"/>
<dbReference type="GO" id="GO:0016301">
    <property type="term" value="F:kinase activity"/>
    <property type="evidence" value="ECO:0007669"/>
    <property type="project" value="UniProtKB-KW"/>
</dbReference>
<dbReference type="EMBL" id="FRAC01000021">
    <property type="protein sequence ID" value="SHK99703.1"/>
    <property type="molecule type" value="Genomic_DNA"/>
</dbReference>
<sequence length="285" mass="31759">MGKYNVNVLGFGDNVVDKYEHIKTMYPGGNCVNFAVYANMFGAARSAYMGYFGNDKEAEHVMNTLQEIGIEMIKCQRLDGENGCARATLIDGDRVFLGSNEGGIRGETPFILNQFDLEYIRQFDLVHSGNYCFMEKELYKIKEAGISISYDFSDDSTDEYYKEVAPDIDFAFCSFDGTEEETRERLKWIVSLGPKLACASRGAEGCMLFDGKQFYLQPAEPIEKVVDTMGAGDSLITSFLVSYLDRLKKGCNGDSALRESISEAARFAAKICCIDGAFGYGKKYD</sequence>
<dbReference type="Proteomes" id="UP000184386">
    <property type="component" value="Unassembled WGS sequence"/>
</dbReference>
<evidence type="ECO:0000313" key="5">
    <source>
        <dbReference type="EMBL" id="SHK99703.1"/>
    </source>
</evidence>
<dbReference type="PANTHER" id="PTHR43085:SF41">
    <property type="entry name" value="FRUCTOSELYSINE 6-KINASE"/>
    <property type="match status" value="1"/>
</dbReference>
<feature type="domain" description="Carbohydrate kinase PfkB" evidence="4">
    <location>
        <begin position="21"/>
        <end position="270"/>
    </location>
</feature>
<dbReference type="SUPFAM" id="SSF53613">
    <property type="entry name" value="Ribokinase-like"/>
    <property type="match status" value="1"/>
</dbReference>
<organism evidence="5 6">
    <name type="scientific">Anaerocolumna jejuensis DSM 15929</name>
    <dbReference type="NCBI Taxonomy" id="1121322"/>
    <lineage>
        <taxon>Bacteria</taxon>
        <taxon>Bacillati</taxon>
        <taxon>Bacillota</taxon>
        <taxon>Clostridia</taxon>
        <taxon>Lachnospirales</taxon>
        <taxon>Lachnospiraceae</taxon>
        <taxon>Anaerocolumna</taxon>
    </lineage>
</organism>
<protein>
    <submittedName>
        <fullName evidence="5">Sugar or nucleoside kinase, ribokinase family</fullName>
    </submittedName>
</protein>
<dbReference type="Pfam" id="PF00294">
    <property type="entry name" value="PfkB"/>
    <property type="match status" value="1"/>
</dbReference>
<dbReference type="OrthoDB" id="9775849at2"/>
<comment type="similarity">
    <text evidence="1">Belongs to the carbohydrate kinase PfkB family.</text>
</comment>
<evidence type="ECO:0000256" key="2">
    <source>
        <dbReference type="ARBA" id="ARBA00022679"/>
    </source>
</evidence>
<evidence type="ECO:0000313" key="6">
    <source>
        <dbReference type="Proteomes" id="UP000184386"/>
    </source>
</evidence>